<evidence type="ECO:0000313" key="2">
    <source>
        <dbReference type="EMBL" id="JAC78870.1"/>
    </source>
</evidence>
<feature type="non-terminal residue" evidence="2">
    <location>
        <position position="74"/>
    </location>
</feature>
<organism evidence="2">
    <name type="scientific">Tetraselmis sp. GSL018</name>
    <dbReference type="NCBI Taxonomy" id="582737"/>
    <lineage>
        <taxon>Eukaryota</taxon>
        <taxon>Viridiplantae</taxon>
        <taxon>Chlorophyta</taxon>
        <taxon>core chlorophytes</taxon>
        <taxon>Chlorodendrophyceae</taxon>
        <taxon>Chlorodendrales</taxon>
        <taxon>Chlorodendraceae</taxon>
        <taxon>Tetraselmis</taxon>
    </lineage>
</organism>
<accession>A0A061S7J1</accession>
<feature type="compositionally biased region" description="Basic and acidic residues" evidence="1">
    <location>
        <begin position="1"/>
        <end position="10"/>
    </location>
</feature>
<evidence type="ECO:0000256" key="1">
    <source>
        <dbReference type="SAM" id="MobiDB-lite"/>
    </source>
</evidence>
<reference evidence="2" key="1">
    <citation type="submission" date="2014-05" db="EMBL/GenBank/DDBJ databases">
        <title>The transcriptome of the halophilic microalga Tetraselmis sp. GSL018 isolated from the Great Salt Lake, Utah.</title>
        <authorList>
            <person name="Jinkerson R.E."/>
            <person name="D'Adamo S."/>
            <person name="Posewitz M.C."/>
        </authorList>
    </citation>
    <scope>NUCLEOTIDE SEQUENCE</scope>
    <source>
        <strain evidence="2">GSL018</strain>
    </source>
</reference>
<dbReference type="EMBL" id="GBEZ01006535">
    <property type="protein sequence ID" value="JAC78870.1"/>
    <property type="molecule type" value="Transcribed_RNA"/>
</dbReference>
<sequence length="74" mass="7891">RCPPPRHPDPLADCPPPRPVPFTIWEEGKKKGKKGPPPPFSSAGGSGGCKAMRLPLLRPRFAQAPAREVGDARG</sequence>
<feature type="non-terminal residue" evidence="2">
    <location>
        <position position="1"/>
    </location>
</feature>
<feature type="region of interest" description="Disordered" evidence="1">
    <location>
        <begin position="1"/>
        <end position="74"/>
    </location>
</feature>
<proteinExistence type="predicted"/>
<protein>
    <submittedName>
        <fullName evidence="2">Uncharacterized protein</fullName>
    </submittedName>
</protein>
<dbReference type="AlphaFoldDB" id="A0A061S7J1"/>
<name>A0A061S7J1_9CHLO</name>
<gene>
    <name evidence="2" type="ORF">TSPGSL018_14101</name>
</gene>